<sequence>MDDIVKRKFWQRMKGLNFDHFCDAMNELHTRAYELGQKHTHEAMSCHPRISSNMIETVKVKAVQIREEWDDCREVLTVDSTLEILLEEIIARKSGLGW</sequence>
<comment type="caution">
    <text evidence="1">The sequence shown here is derived from an EMBL/GenBank/DDBJ whole genome shotgun (WGS) entry which is preliminary data.</text>
</comment>
<dbReference type="EMBL" id="CAKMMW010000013">
    <property type="protein sequence ID" value="CAH1215185.1"/>
    <property type="molecule type" value="Genomic_DNA"/>
</dbReference>
<proteinExistence type="predicted"/>
<keyword evidence="2" id="KW-1185">Reference proteome</keyword>
<dbReference type="Proteomes" id="UP000838821">
    <property type="component" value="Unassembled WGS sequence"/>
</dbReference>
<evidence type="ECO:0000313" key="1">
    <source>
        <dbReference type="EMBL" id="CAH1215185.1"/>
    </source>
</evidence>
<reference evidence="1" key="1">
    <citation type="submission" date="2022-01" db="EMBL/GenBank/DDBJ databases">
        <authorList>
            <person name="Criscuolo A."/>
        </authorList>
    </citation>
    <scope>NUCLEOTIDE SEQUENCE</scope>
    <source>
        <strain evidence="1">CIP111891</strain>
    </source>
</reference>
<accession>A0ABM9CK37</accession>
<gene>
    <name evidence="1" type="ORF">PAECIP111891_04225</name>
</gene>
<evidence type="ECO:0000313" key="2">
    <source>
        <dbReference type="Proteomes" id="UP000838821"/>
    </source>
</evidence>
<protein>
    <submittedName>
        <fullName evidence="1">Uncharacterized protein</fullName>
    </submittedName>
</protein>
<name>A0ABM9CK37_9BACL</name>
<organism evidence="1 2">
    <name type="scientific">Paenibacillus allorhizoplanae</name>
    <dbReference type="NCBI Taxonomy" id="2905648"/>
    <lineage>
        <taxon>Bacteria</taxon>
        <taxon>Bacillati</taxon>
        <taxon>Bacillota</taxon>
        <taxon>Bacilli</taxon>
        <taxon>Bacillales</taxon>
        <taxon>Paenibacillaceae</taxon>
        <taxon>Paenibacillus</taxon>
    </lineage>
</organism>
<dbReference type="RefSeq" id="WP_236290248.1">
    <property type="nucleotide sequence ID" value="NZ_CAKMMW010000013.1"/>
</dbReference>